<keyword evidence="1 3" id="KW-0479">Metal-binding</keyword>
<dbReference type="RefSeq" id="WP_056937665.1">
    <property type="nucleotide sequence ID" value="NZ_AZFN01000018.1"/>
</dbReference>
<gene>
    <name evidence="6" type="ORF">FC60_GL000635</name>
</gene>
<evidence type="ECO:0000313" key="6">
    <source>
        <dbReference type="EMBL" id="KRM01378.1"/>
    </source>
</evidence>
<dbReference type="SUPFAM" id="SSF55920">
    <property type="entry name" value="Creatinase/aminopeptidase"/>
    <property type="match status" value="1"/>
</dbReference>
<reference evidence="6 7" key="1">
    <citation type="journal article" date="2015" name="Genome Announc.">
        <title>Expanding the biotechnology potential of lactobacilli through comparative genomics of 213 strains and associated genera.</title>
        <authorList>
            <person name="Sun Z."/>
            <person name="Harris H.M."/>
            <person name="McCann A."/>
            <person name="Guo C."/>
            <person name="Argimon S."/>
            <person name="Zhang W."/>
            <person name="Yang X."/>
            <person name="Jeffery I.B."/>
            <person name="Cooney J.C."/>
            <person name="Kagawa T.F."/>
            <person name="Liu W."/>
            <person name="Song Y."/>
            <person name="Salvetti E."/>
            <person name="Wrobel A."/>
            <person name="Rasinkangas P."/>
            <person name="Parkhill J."/>
            <person name="Rea M.C."/>
            <person name="O'Sullivan O."/>
            <person name="Ritari J."/>
            <person name="Douillard F.P."/>
            <person name="Paul Ross R."/>
            <person name="Yang R."/>
            <person name="Briner A.E."/>
            <person name="Felis G.E."/>
            <person name="de Vos W.M."/>
            <person name="Barrangou R."/>
            <person name="Klaenhammer T.R."/>
            <person name="Caufield P.W."/>
            <person name="Cui Y."/>
            <person name="Zhang H."/>
            <person name="O'Toole P.W."/>
        </authorList>
    </citation>
    <scope>NUCLEOTIDE SEQUENCE [LARGE SCALE GENOMIC DNA]</scope>
    <source>
        <strain evidence="6 7">DSM 16045</strain>
    </source>
</reference>
<evidence type="ECO:0000256" key="1">
    <source>
        <dbReference type="ARBA" id="ARBA00022723"/>
    </source>
</evidence>
<sequence length="360" mass="40230">MTRLERLRKQFVKQYIDSLIIIDPANIYYLTGIELMAGDGLLFVTNDLAVIITDDRYETYLDELENDQVMGLITRDYFGKLAELVGKLEVEIVGFENTLSYRDYESLDDLMPVGMVACDRIVERLRRIKDPEELSKLRQSAHVHDLGYQYVLSIIKPGMTEKEVADQLDAFMKQHGASEASFPTNLASGPNSVKTHATVSDRSIQVGDVVTLDFGYFVDRYTADMTRTFVIGQATPEIEKVYRLVNQARQAVIDHMKAGMAGNMADRAGRFLIDQAGYGQYFNHGMGHGIGLAVHEFPASYGPKTKKLKLRHQEILTVEPGIYLPGKFGVRIEDDVIVSHAGVEVITKAPTDLVVATSKA</sequence>
<evidence type="ECO:0000256" key="3">
    <source>
        <dbReference type="RuleBase" id="RU000590"/>
    </source>
</evidence>
<dbReference type="InterPro" id="IPR001131">
    <property type="entry name" value="Peptidase_M24B_aminopep-P_CS"/>
</dbReference>
<dbReference type="PANTHER" id="PTHR46112:SF3">
    <property type="entry name" value="AMINOPEPTIDASE YPDF"/>
    <property type="match status" value="1"/>
</dbReference>
<dbReference type="Pfam" id="PF01321">
    <property type="entry name" value="Creatinase_N"/>
    <property type="match status" value="1"/>
</dbReference>
<dbReference type="GO" id="GO:0046872">
    <property type="term" value="F:metal ion binding"/>
    <property type="evidence" value="ECO:0007669"/>
    <property type="project" value="UniProtKB-KW"/>
</dbReference>
<evidence type="ECO:0000256" key="2">
    <source>
        <dbReference type="ARBA" id="ARBA00022801"/>
    </source>
</evidence>
<feature type="domain" description="Peptidase M24" evidence="4">
    <location>
        <begin position="136"/>
        <end position="339"/>
    </location>
</feature>
<keyword evidence="2" id="KW-0378">Hydrolase</keyword>
<proteinExistence type="inferred from homology"/>
<dbReference type="PANTHER" id="PTHR46112">
    <property type="entry name" value="AMINOPEPTIDASE"/>
    <property type="match status" value="1"/>
</dbReference>
<protein>
    <submittedName>
        <fullName evidence="6">Putative Xaa-Pro dipeptidase</fullName>
    </submittedName>
</protein>
<dbReference type="Gene3D" id="3.90.230.10">
    <property type="entry name" value="Creatinase/methionine aminopeptidase superfamily"/>
    <property type="match status" value="1"/>
</dbReference>
<dbReference type="InterPro" id="IPR050659">
    <property type="entry name" value="Peptidase_M24B"/>
</dbReference>
<dbReference type="SUPFAM" id="SSF53092">
    <property type="entry name" value="Creatinase/prolidase N-terminal domain"/>
    <property type="match status" value="1"/>
</dbReference>
<dbReference type="InterPro" id="IPR029149">
    <property type="entry name" value="Creatin/AminoP/Spt16_N"/>
</dbReference>
<dbReference type="EMBL" id="AZFN01000018">
    <property type="protein sequence ID" value="KRM01378.1"/>
    <property type="molecule type" value="Genomic_DNA"/>
</dbReference>
<comment type="caution">
    <text evidence="6">The sequence shown here is derived from an EMBL/GenBank/DDBJ whole genome shotgun (WGS) entry which is preliminary data.</text>
</comment>
<dbReference type="InterPro" id="IPR036005">
    <property type="entry name" value="Creatinase/aminopeptidase-like"/>
</dbReference>
<dbReference type="PATRIC" id="fig|1423749.3.peg.639"/>
<feature type="domain" description="Creatinase N-terminal" evidence="5">
    <location>
        <begin position="3"/>
        <end position="128"/>
    </location>
</feature>
<keyword evidence="7" id="KW-1185">Reference proteome</keyword>
<dbReference type="Pfam" id="PF00557">
    <property type="entry name" value="Peptidase_M24"/>
    <property type="match status" value="1"/>
</dbReference>
<dbReference type="PROSITE" id="PS00491">
    <property type="entry name" value="PROLINE_PEPTIDASE"/>
    <property type="match status" value="1"/>
</dbReference>
<dbReference type="InterPro" id="IPR000994">
    <property type="entry name" value="Pept_M24"/>
</dbReference>
<dbReference type="Proteomes" id="UP000051739">
    <property type="component" value="Unassembled WGS sequence"/>
</dbReference>
<evidence type="ECO:0000259" key="4">
    <source>
        <dbReference type="Pfam" id="PF00557"/>
    </source>
</evidence>
<evidence type="ECO:0000313" key="7">
    <source>
        <dbReference type="Proteomes" id="UP000051739"/>
    </source>
</evidence>
<dbReference type="Gene3D" id="3.40.350.10">
    <property type="entry name" value="Creatinase/prolidase N-terminal domain"/>
    <property type="match status" value="1"/>
</dbReference>
<accession>A0A0R1V775</accession>
<dbReference type="AlphaFoldDB" id="A0A0R1V775"/>
<comment type="similarity">
    <text evidence="3">Belongs to the peptidase M24B family.</text>
</comment>
<dbReference type="InterPro" id="IPR000587">
    <property type="entry name" value="Creatinase_N"/>
</dbReference>
<evidence type="ECO:0000259" key="5">
    <source>
        <dbReference type="Pfam" id="PF01321"/>
    </source>
</evidence>
<name>A0A0R1V775_9LACO</name>
<dbReference type="GO" id="GO:0016787">
    <property type="term" value="F:hydrolase activity"/>
    <property type="evidence" value="ECO:0007669"/>
    <property type="project" value="UniProtKB-KW"/>
</dbReference>
<organism evidence="6 7">
    <name type="scientific">Limosilactobacillus gastricus DSM 16045</name>
    <dbReference type="NCBI Taxonomy" id="1423749"/>
    <lineage>
        <taxon>Bacteria</taxon>
        <taxon>Bacillati</taxon>
        <taxon>Bacillota</taxon>
        <taxon>Bacilli</taxon>
        <taxon>Lactobacillales</taxon>
        <taxon>Lactobacillaceae</taxon>
        <taxon>Limosilactobacillus</taxon>
    </lineage>
</organism>